<evidence type="ECO:0000259" key="2">
    <source>
        <dbReference type="Pfam" id="PF05569"/>
    </source>
</evidence>
<dbReference type="Gene3D" id="3.30.2010.10">
    <property type="entry name" value="Metalloproteases ('zincins'), catalytic domain"/>
    <property type="match status" value="1"/>
</dbReference>
<protein>
    <recommendedName>
        <fullName evidence="2">Peptidase M56 domain-containing protein</fullName>
    </recommendedName>
</protein>
<feature type="transmembrane region" description="Helical" evidence="1">
    <location>
        <begin position="33"/>
        <end position="51"/>
    </location>
</feature>
<dbReference type="Pfam" id="PF05569">
    <property type="entry name" value="Peptidase_M56"/>
    <property type="match status" value="1"/>
</dbReference>
<reference evidence="3" key="1">
    <citation type="submission" date="2018-05" db="EMBL/GenBank/DDBJ databases">
        <authorList>
            <person name="Lanie J.A."/>
            <person name="Ng W.-L."/>
            <person name="Kazmierczak K.M."/>
            <person name="Andrzejewski T.M."/>
            <person name="Davidsen T.M."/>
            <person name="Wayne K.J."/>
            <person name="Tettelin H."/>
            <person name="Glass J.I."/>
            <person name="Rusch D."/>
            <person name="Podicherti R."/>
            <person name="Tsui H.-C.T."/>
            <person name="Winkler M.E."/>
        </authorList>
    </citation>
    <scope>NUCLEOTIDE SEQUENCE</scope>
</reference>
<feature type="transmembrane region" description="Helical" evidence="1">
    <location>
        <begin position="187"/>
        <end position="208"/>
    </location>
</feature>
<dbReference type="CDD" id="cd07341">
    <property type="entry name" value="M56_BlaR1_MecR1_like"/>
    <property type="match status" value="1"/>
</dbReference>
<dbReference type="InterPro" id="IPR052173">
    <property type="entry name" value="Beta-lactam_resp_regulator"/>
</dbReference>
<dbReference type="PANTHER" id="PTHR34978">
    <property type="entry name" value="POSSIBLE SENSOR-TRANSDUCER PROTEIN BLAR"/>
    <property type="match status" value="1"/>
</dbReference>
<gene>
    <name evidence="3" type="ORF">METZ01_LOCUS231129</name>
</gene>
<proteinExistence type="predicted"/>
<sequence>MLVPSLEALLLGFAVWLGLKFDRNTAPRIRHSLWLLVILKPLVSLFLPWQGPVPLPVASETIVSANTYTLSVADYSYTAIAIIWGVAITAGILWTCIGLVLLACRSRQTIPVPVPWVQALFSRCLKLVGISKPVELRMSDDFVGPTLIAVGKPVVVMPSWCLIDLSPQEIKQVFLHELMHYNRRDHLTLFLVHLAKICFFFHPLVWYAGRRIGMEAERACDMAVVNASRRPQSYAASLLKVAEGPITRGWRGVLELA</sequence>
<name>A0A382GTV4_9ZZZZ</name>
<dbReference type="InterPro" id="IPR008756">
    <property type="entry name" value="Peptidase_M56"/>
</dbReference>
<keyword evidence="1" id="KW-1133">Transmembrane helix</keyword>
<accession>A0A382GTV4</accession>
<feature type="transmembrane region" description="Helical" evidence="1">
    <location>
        <begin position="6"/>
        <end position="21"/>
    </location>
</feature>
<feature type="non-terminal residue" evidence="3">
    <location>
        <position position="257"/>
    </location>
</feature>
<organism evidence="3">
    <name type="scientific">marine metagenome</name>
    <dbReference type="NCBI Taxonomy" id="408172"/>
    <lineage>
        <taxon>unclassified sequences</taxon>
        <taxon>metagenomes</taxon>
        <taxon>ecological metagenomes</taxon>
    </lineage>
</organism>
<keyword evidence="1" id="KW-0472">Membrane</keyword>
<evidence type="ECO:0000313" key="3">
    <source>
        <dbReference type="EMBL" id="SVB78275.1"/>
    </source>
</evidence>
<evidence type="ECO:0000256" key="1">
    <source>
        <dbReference type="SAM" id="Phobius"/>
    </source>
</evidence>
<keyword evidence="1" id="KW-0812">Transmembrane</keyword>
<dbReference type="AlphaFoldDB" id="A0A382GTV4"/>
<dbReference type="PANTHER" id="PTHR34978:SF3">
    <property type="entry name" value="SLR0241 PROTEIN"/>
    <property type="match status" value="1"/>
</dbReference>
<feature type="transmembrane region" description="Helical" evidence="1">
    <location>
        <begin position="77"/>
        <end position="102"/>
    </location>
</feature>
<dbReference type="EMBL" id="UINC01057290">
    <property type="protein sequence ID" value="SVB78275.1"/>
    <property type="molecule type" value="Genomic_DNA"/>
</dbReference>
<feature type="domain" description="Peptidase M56" evidence="2">
    <location>
        <begin position="6"/>
        <end position="245"/>
    </location>
</feature>